<feature type="region of interest" description="Disordered" evidence="1">
    <location>
        <begin position="45"/>
        <end position="80"/>
    </location>
</feature>
<dbReference type="Proteomes" id="UP000197138">
    <property type="component" value="Unassembled WGS sequence"/>
</dbReference>
<evidence type="ECO:0000313" key="3">
    <source>
        <dbReference type="Proteomes" id="UP000197138"/>
    </source>
</evidence>
<dbReference type="EMBL" id="MTKT01005977">
    <property type="protein sequence ID" value="OWM63492.1"/>
    <property type="molecule type" value="Genomic_DNA"/>
</dbReference>
<comment type="caution">
    <text evidence="2">The sequence shown here is derived from an EMBL/GenBank/DDBJ whole genome shotgun (WGS) entry which is preliminary data.</text>
</comment>
<name>A0A218VUB7_PUNGR</name>
<evidence type="ECO:0008006" key="4">
    <source>
        <dbReference type="Google" id="ProtNLM"/>
    </source>
</evidence>
<sequence length="133" mass="15331">MNLEIERQFFDVQLGFLKLQHKTTRLMTMYKQFTELLHHTGVSWDEDTNTIKPHFKPKPKTTPPESKRSKSVSSSEKLEKNSIEEAMAELNQLKPTILIEEYMAGSIAIIDDRVRGCSCIPEKFKKGMATPPY</sequence>
<organism evidence="2 3">
    <name type="scientific">Punica granatum</name>
    <name type="common">Pomegranate</name>
    <dbReference type="NCBI Taxonomy" id="22663"/>
    <lineage>
        <taxon>Eukaryota</taxon>
        <taxon>Viridiplantae</taxon>
        <taxon>Streptophyta</taxon>
        <taxon>Embryophyta</taxon>
        <taxon>Tracheophyta</taxon>
        <taxon>Spermatophyta</taxon>
        <taxon>Magnoliopsida</taxon>
        <taxon>eudicotyledons</taxon>
        <taxon>Gunneridae</taxon>
        <taxon>Pentapetalae</taxon>
        <taxon>rosids</taxon>
        <taxon>malvids</taxon>
        <taxon>Myrtales</taxon>
        <taxon>Lythraceae</taxon>
        <taxon>Punica</taxon>
    </lineage>
</organism>
<evidence type="ECO:0000256" key="1">
    <source>
        <dbReference type="SAM" id="MobiDB-lite"/>
    </source>
</evidence>
<gene>
    <name evidence="2" type="ORF">CDL15_Pgr026252</name>
</gene>
<accession>A0A218VUB7</accession>
<evidence type="ECO:0000313" key="2">
    <source>
        <dbReference type="EMBL" id="OWM63492.1"/>
    </source>
</evidence>
<proteinExistence type="predicted"/>
<reference evidence="3" key="1">
    <citation type="journal article" date="2017" name="Plant J.">
        <title>The pomegranate (Punica granatum L.) genome and the genomics of punicalagin biosynthesis.</title>
        <authorList>
            <person name="Qin G."/>
            <person name="Xu C."/>
            <person name="Ming R."/>
            <person name="Tang H."/>
            <person name="Guyot R."/>
            <person name="Kramer E.M."/>
            <person name="Hu Y."/>
            <person name="Yi X."/>
            <person name="Qi Y."/>
            <person name="Xu X."/>
            <person name="Gao Z."/>
            <person name="Pan H."/>
            <person name="Jian J."/>
            <person name="Tian Y."/>
            <person name="Yue Z."/>
            <person name="Xu Y."/>
        </authorList>
    </citation>
    <scope>NUCLEOTIDE SEQUENCE [LARGE SCALE GENOMIC DNA]</scope>
    <source>
        <strain evidence="3">cv. Dabenzi</strain>
    </source>
</reference>
<dbReference type="AlphaFoldDB" id="A0A218VUB7"/>
<protein>
    <recommendedName>
        <fullName evidence="4">Myb/SANT-like domain-containing protein</fullName>
    </recommendedName>
</protein>